<organism evidence="2 3">
    <name type="scientific">Vibrio gigantis</name>
    <dbReference type="NCBI Taxonomy" id="296199"/>
    <lineage>
        <taxon>Bacteria</taxon>
        <taxon>Pseudomonadati</taxon>
        <taxon>Pseudomonadota</taxon>
        <taxon>Gammaproteobacteria</taxon>
        <taxon>Vibrionales</taxon>
        <taxon>Vibrionaceae</taxon>
        <taxon>Vibrio</taxon>
    </lineage>
</organism>
<evidence type="ECO:0000313" key="2">
    <source>
        <dbReference type="EMBL" id="KAA8676790.1"/>
    </source>
</evidence>
<name>A0A5M9P0N2_9VIBR</name>
<proteinExistence type="predicted"/>
<dbReference type="RefSeq" id="WP_086715356.1">
    <property type="nucleotide sequence ID" value="NZ_AP025492.1"/>
</dbReference>
<sequence>MNTITATSNTHHSFLSLLSGKKFYSKLGLYFQNRRTRKQLSELPDYLLRDVGITSEQVEKELKKSFWE</sequence>
<evidence type="ECO:0000259" key="1">
    <source>
        <dbReference type="Pfam" id="PF06568"/>
    </source>
</evidence>
<comment type="caution">
    <text evidence="2">The sequence shown here is derived from an EMBL/GenBank/DDBJ whole genome shotgun (WGS) entry which is preliminary data.</text>
</comment>
<dbReference type="Pfam" id="PF06568">
    <property type="entry name" value="YjiS-like"/>
    <property type="match status" value="1"/>
</dbReference>
<reference evidence="2 3" key="1">
    <citation type="submission" date="2019-09" db="EMBL/GenBank/DDBJ databases">
        <title>Draft genome sequence of various Type strains from the CCUG.</title>
        <authorList>
            <person name="Pineiro-Iglesias B."/>
            <person name="Tunovic T."/>
            <person name="Unosson C."/>
            <person name="Inganas E."/>
            <person name="Ohlen M."/>
            <person name="Cardew S."/>
            <person name="Jensie-Markopoulos S."/>
            <person name="Salva-Serra F."/>
            <person name="Jaen-Luchoro D."/>
            <person name="Karlsson R."/>
            <person name="Svensson-Stadler L."/>
            <person name="Chun J."/>
            <person name="Moore E."/>
        </authorList>
    </citation>
    <scope>NUCLEOTIDE SEQUENCE [LARGE SCALE GENOMIC DNA]</scope>
    <source>
        <strain evidence="2 3">CCUG 56969T</strain>
    </source>
</reference>
<dbReference type="AlphaFoldDB" id="A0A5M9P0N2"/>
<dbReference type="EMBL" id="VXJS01000006">
    <property type="protein sequence ID" value="KAA8676790.1"/>
    <property type="molecule type" value="Genomic_DNA"/>
</dbReference>
<protein>
    <submittedName>
        <fullName evidence="2">DUF1127 domain-containing protein</fullName>
    </submittedName>
</protein>
<accession>A0A5M9P0N2</accession>
<dbReference type="InterPro" id="IPR009506">
    <property type="entry name" value="YjiS-like"/>
</dbReference>
<gene>
    <name evidence="2" type="ORF">F4W18_12590</name>
</gene>
<evidence type="ECO:0000313" key="3">
    <source>
        <dbReference type="Proteomes" id="UP000322521"/>
    </source>
</evidence>
<keyword evidence="3" id="KW-1185">Reference proteome</keyword>
<feature type="domain" description="YjiS-like" evidence="1">
    <location>
        <begin position="32"/>
        <end position="58"/>
    </location>
</feature>
<dbReference type="Proteomes" id="UP000322521">
    <property type="component" value="Unassembled WGS sequence"/>
</dbReference>
<dbReference type="OrthoDB" id="5588773at2"/>